<feature type="non-terminal residue" evidence="2">
    <location>
        <position position="1"/>
    </location>
</feature>
<dbReference type="SMART" id="SM01202">
    <property type="entry name" value="FerI"/>
    <property type="match status" value="1"/>
</dbReference>
<organism evidence="2 4">
    <name type="scientific">Rotaria sordida</name>
    <dbReference type="NCBI Taxonomy" id="392033"/>
    <lineage>
        <taxon>Eukaryota</taxon>
        <taxon>Metazoa</taxon>
        <taxon>Spiralia</taxon>
        <taxon>Gnathifera</taxon>
        <taxon>Rotifera</taxon>
        <taxon>Eurotatoria</taxon>
        <taxon>Bdelloidea</taxon>
        <taxon>Philodinida</taxon>
        <taxon>Philodinidae</taxon>
        <taxon>Rotaria</taxon>
    </lineage>
</organism>
<dbReference type="Proteomes" id="UP000663870">
    <property type="component" value="Unassembled WGS sequence"/>
</dbReference>
<dbReference type="AlphaFoldDB" id="A0A815S020"/>
<gene>
    <name evidence="3" type="ORF">JXQ802_LOCUS54395</name>
    <name evidence="2" type="ORF">PYM288_LOCUS37946</name>
</gene>
<comment type="caution">
    <text evidence="2">The sequence shown here is derived from an EMBL/GenBank/DDBJ whole genome shotgun (WGS) entry which is preliminary data.</text>
</comment>
<evidence type="ECO:0000313" key="4">
    <source>
        <dbReference type="Proteomes" id="UP000663854"/>
    </source>
</evidence>
<evidence type="ECO:0000259" key="1">
    <source>
        <dbReference type="SMART" id="SM01202"/>
    </source>
</evidence>
<protein>
    <recommendedName>
        <fullName evidence="1">FerIin domain-containing protein</fullName>
    </recommendedName>
</protein>
<keyword evidence="5" id="KW-1185">Reference proteome</keyword>
<dbReference type="Proteomes" id="UP000663854">
    <property type="component" value="Unassembled WGS sequence"/>
</dbReference>
<accession>A0A815S020</accession>
<feature type="domain" description="FerIin" evidence="1">
    <location>
        <begin position="234"/>
        <end position="294"/>
    </location>
</feature>
<sequence>SNIDISNSKLEIIGKNNDQSTSDMPTTQFINDEDVTLLSAKVIFRGVNLWSNNVRIRAGTANFIARGNKPKKFNFNLATMLIPDDKLRIEFYTINMNKKRKKLIAIFELMLESLIDSKYIDLPEENLSDPNNSLLPATVQLKLYYTPPDIDKQLAAIGYDDTSELIDWRNIFDDEGRHDGHRYRHMHSKHDGQFKANLICAATSSLQYSKRIVHDAVRIISTFTDTAPIGIFRLDVSTVYSEKEHAFERKWAQLVNPENIGSSCGHLLLSISVTQRGVPTKNFVSEGVHDEDEFKPS</sequence>
<reference evidence="2" key="1">
    <citation type="submission" date="2021-02" db="EMBL/GenBank/DDBJ databases">
        <authorList>
            <person name="Nowell W R."/>
        </authorList>
    </citation>
    <scope>NUCLEOTIDE SEQUENCE</scope>
</reference>
<name>A0A815S020_9BILA</name>
<dbReference type="Gene3D" id="2.60.40.150">
    <property type="entry name" value="C2 domain"/>
    <property type="match status" value="1"/>
</dbReference>
<proteinExistence type="predicted"/>
<evidence type="ECO:0000313" key="2">
    <source>
        <dbReference type="EMBL" id="CAF1485402.1"/>
    </source>
</evidence>
<evidence type="ECO:0000313" key="3">
    <source>
        <dbReference type="EMBL" id="CAF1649699.1"/>
    </source>
</evidence>
<dbReference type="EMBL" id="CAJNOH010008729">
    <property type="protein sequence ID" value="CAF1485402.1"/>
    <property type="molecule type" value="Genomic_DNA"/>
</dbReference>
<evidence type="ECO:0000313" key="5">
    <source>
        <dbReference type="Proteomes" id="UP000663870"/>
    </source>
</evidence>
<dbReference type="EMBL" id="CAJNOL010010439">
    <property type="protein sequence ID" value="CAF1649699.1"/>
    <property type="molecule type" value="Genomic_DNA"/>
</dbReference>
<dbReference type="InterPro" id="IPR035892">
    <property type="entry name" value="C2_domain_sf"/>
</dbReference>
<dbReference type="InterPro" id="IPR012968">
    <property type="entry name" value="FerIin_dom"/>
</dbReference>